<accession>A0A7X2ZGD2</accession>
<dbReference type="EMBL" id="WNZX01000030">
    <property type="protein sequence ID" value="MUG73681.1"/>
    <property type="molecule type" value="Genomic_DNA"/>
</dbReference>
<organism evidence="3 4">
    <name type="scientific">Paenibacillus validus</name>
    <dbReference type="NCBI Taxonomy" id="44253"/>
    <lineage>
        <taxon>Bacteria</taxon>
        <taxon>Bacillati</taxon>
        <taxon>Bacillota</taxon>
        <taxon>Bacilli</taxon>
        <taxon>Bacillales</taxon>
        <taxon>Paenibacillaceae</taxon>
        <taxon>Paenibacillus</taxon>
    </lineage>
</organism>
<name>A0A7X2ZGD2_9BACL</name>
<feature type="region of interest" description="Disordered" evidence="1">
    <location>
        <begin position="54"/>
        <end position="86"/>
    </location>
</feature>
<dbReference type="RefSeq" id="WP_054798190.1">
    <property type="nucleotide sequence ID" value="NZ_JARTHJ010000119.1"/>
</dbReference>
<reference evidence="3 4" key="1">
    <citation type="submission" date="2019-11" db="EMBL/GenBank/DDBJ databases">
        <title>Draft genome sequences of five Paenibacillus species of dairy origin.</title>
        <authorList>
            <person name="Olajide A.M."/>
            <person name="Chen S."/>
            <person name="Lapointe G."/>
        </authorList>
    </citation>
    <scope>NUCLEOTIDE SEQUENCE [LARGE SCALE GENOMIC DNA]</scope>
    <source>
        <strain evidence="3 4">2CS3</strain>
    </source>
</reference>
<evidence type="ECO:0008006" key="5">
    <source>
        <dbReference type="Google" id="ProtNLM"/>
    </source>
</evidence>
<keyword evidence="4" id="KW-1185">Reference proteome</keyword>
<comment type="caution">
    <text evidence="3">The sequence shown here is derived from an EMBL/GenBank/DDBJ whole genome shotgun (WGS) entry which is preliminary data.</text>
</comment>
<protein>
    <recommendedName>
        <fullName evidence="5">Lipoprotein</fullName>
    </recommendedName>
</protein>
<feature type="signal peptide" evidence="2">
    <location>
        <begin position="1"/>
        <end position="25"/>
    </location>
</feature>
<sequence>MGLTKSRTRKVVSLFVASALVIGGAAGCSSNGSCTDRNQDGYCDDGSGGHSSGYYGGSSGKVKSSTSGATSGISKGGIGSSGSSGS</sequence>
<gene>
    <name evidence="3" type="ORF">GNP93_23955</name>
</gene>
<keyword evidence="2" id="KW-0732">Signal</keyword>
<evidence type="ECO:0000256" key="1">
    <source>
        <dbReference type="SAM" id="MobiDB-lite"/>
    </source>
</evidence>
<feature type="compositionally biased region" description="Low complexity" evidence="1">
    <location>
        <begin position="60"/>
        <end position="73"/>
    </location>
</feature>
<feature type="chain" id="PRO_5039059694" description="Lipoprotein" evidence="2">
    <location>
        <begin position="26"/>
        <end position="86"/>
    </location>
</feature>
<evidence type="ECO:0000256" key="2">
    <source>
        <dbReference type="SAM" id="SignalP"/>
    </source>
</evidence>
<dbReference type="AlphaFoldDB" id="A0A7X2ZGD2"/>
<proteinExistence type="predicted"/>
<evidence type="ECO:0000313" key="3">
    <source>
        <dbReference type="EMBL" id="MUG73681.1"/>
    </source>
</evidence>
<evidence type="ECO:0000313" key="4">
    <source>
        <dbReference type="Proteomes" id="UP000450917"/>
    </source>
</evidence>
<feature type="compositionally biased region" description="Gly residues" evidence="1">
    <location>
        <begin position="74"/>
        <end position="86"/>
    </location>
</feature>
<dbReference type="PROSITE" id="PS51257">
    <property type="entry name" value="PROKAR_LIPOPROTEIN"/>
    <property type="match status" value="1"/>
</dbReference>
<dbReference type="Proteomes" id="UP000450917">
    <property type="component" value="Unassembled WGS sequence"/>
</dbReference>